<dbReference type="PROSITE" id="PS50234">
    <property type="entry name" value="VWFA"/>
    <property type="match status" value="1"/>
</dbReference>
<protein>
    <submittedName>
        <fullName evidence="3">von Willebrand factor type A domain protein</fullName>
    </submittedName>
</protein>
<dbReference type="InterPro" id="IPR051928">
    <property type="entry name" value="NorD/CobT"/>
</dbReference>
<dbReference type="Pfam" id="PF00092">
    <property type="entry name" value="VWA"/>
    <property type="match status" value="1"/>
</dbReference>
<gene>
    <name evidence="3" type="ORF">VTH8203_00856</name>
</gene>
<dbReference type="PANTHER" id="PTHR41248:SF1">
    <property type="entry name" value="NORD PROTEIN"/>
    <property type="match status" value="1"/>
</dbReference>
<sequence>MRNLSKSIVIMSGVYANEFGIKIILNNKGKACTNGKEIHLPKPNLDCLDLTWGYAAHEAAHNRFTDFSINPQSLPRPVEHLLQTCEDTRIELEFIKLFPGCKKYFCALAEKVICLKDDHPLDSIDQVLSVYCFHYVRGKLTGYPNWDEQLEEIEKFLFQKLGISMMAGLTNLLNKAKSLESTQESLDLAREIVDYLQASEGNSDSSGDDEEDGQDSDSSDDGGENGQDSGSSDDGGEGGQDSGSSDDGGESGQDSGSSDDGGEDGQDSGSSGDGGENGQDSGSSDDGGESGQDCGSSGDGGENGQDSDSLDDADVGSQILKAFLSGDSGSYVESDTGALTAEFLSQDENQEAMTEVEMYDSGQGDIMNVDVSDITLKSFEANAVHATSSLRQGLLRLIQDQTRTQKIVTKRGRRLAKGKLHRLTCGNTRIFKRKFSERENVDVDVVVLADSSGSMNTNIEHMKVATYAILDALERIDGANTAAYAFGYGSTDIAQIKKPNERFSNIVKGKIATLQSWGGTPAAEAYWAAAHALFAMQGKKKVVVMITDGQPNSPSATKEMVKALQSEGITVICMGVGCGAIKARKIFNDVYGHNRWLVVEDFEDLPSELLRVAKEVI</sequence>
<dbReference type="OrthoDB" id="6064888at2"/>
<evidence type="ECO:0000259" key="2">
    <source>
        <dbReference type="PROSITE" id="PS50234"/>
    </source>
</evidence>
<feature type="compositionally biased region" description="Acidic residues" evidence="1">
    <location>
        <begin position="206"/>
        <end position="223"/>
    </location>
</feature>
<name>A0A240EH01_9VIBR</name>
<dbReference type="Gene3D" id="3.40.50.410">
    <property type="entry name" value="von Willebrand factor, type A domain"/>
    <property type="match status" value="1"/>
</dbReference>
<reference evidence="4" key="1">
    <citation type="submission" date="2016-06" db="EMBL/GenBank/DDBJ databases">
        <authorList>
            <person name="Rodrigo-Torres L."/>
            <person name="Arahal R.D."/>
            <person name="Lucena T."/>
        </authorList>
    </citation>
    <scope>NUCLEOTIDE SEQUENCE [LARGE SCALE GENOMIC DNA]</scope>
    <source>
        <strain evidence="4">CECT8203</strain>
    </source>
</reference>
<proteinExistence type="predicted"/>
<dbReference type="Proteomes" id="UP000219336">
    <property type="component" value="Unassembled WGS sequence"/>
</dbReference>
<feature type="domain" description="VWFA" evidence="2">
    <location>
        <begin position="444"/>
        <end position="616"/>
    </location>
</feature>
<evidence type="ECO:0000256" key="1">
    <source>
        <dbReference type="SAM" id="MobiDB-lite"/>
    </source>
</evidence>
<evidence type="ECO:0000313" key="4">
    <source>
        <dbReference type="Proteomes" id="UP000219336"/>
    </source>
</evidence>
<organism evidence="3 4">
    <name type="scientific">Vibrio thalassae</name>
    <dbReference type="NCBI Taxonomy" id="1243014"/>
    <lineage>
        <taxon>Bacteria</taxon>
        <taxon>Pseudomonadati</taxon>
        <taxon>Pseudomonadota</taxon>
        <taxon>Gammaproteobacteria</taxon>
        <taxon>Vibrionales</taxon>
        <taxon>Vibrionaceae</taxon>
        <taxon>Vibrio</taxon>
    </lineage>
</organism>
<dbReference type="EMBL" id="OANU01000006">
    <property type="protein sequence ID" value="SNX47255.1"/>
    <property type="molecule type" value="Genomic_DNA"/>
</dbReference>
<accession>A0A240EH01</accession>
<dbReference type="AlphaFoldDB" id="A0A240EH01"/>
<feature type="region of interest" description="Disordered" evidence="1">
    <location>
        <begin position="199"/>
        <end position="312"/>
    </location>
</feature>
<evidence type="ECO:0000313" key="3">
    <source>
        <dbReference type="EMBL" id="SNX47255.1"/>
    </source>
</evidence>
<dbReference type="PANTHER" id="PTHR41248">
    <property type="entry name" value="NORD PROTEIN"/>
    <property type="match status" value="1"/>
</dbReference>
<dbReference type="InterPro" id="IPR002035">
    <property type="entry name" value="VWF_A"/>
</dbReference>
<dbReference type="InterPro" id="IPR036465">
    <property type="entry name" value="vWFA_dom_sf"/>
</dbReference>
<keyword evidence="4" id="KW-1185">Reference proteome</keyword>
<dbReference type="SMART" id="SM00327">
    <property type="entry name" value="VWA"/>
    <property type="match status" value="1"/>
</dbReference>
<dbReference type="SUPFAM" id="SSF53300">
    <property type="entry name" value="vWA-like"/>
    <property type="match status" value="1"/>
</dbReference>
<dbReference type="RefSeq" id="WP_096992546.1">
    <property type="nucleotide sequence ID" value="NZ_JBHSII010000006.1"/>
</dbReference>